<keyword evidence="5 6" id="KW-0472">Membrane</keyword>
<dbReference type="PANTHER" id="PTHR43029">
    <property type="entry name" value="AMMONIUM TRANSPORTER MEP2"/>
    <property type="match status" value="1"/>
</dbReference>
<dbReference type="EMBL" id="CAJNOU010016417">
    <property type="protein sequence ID" value="CAF1574967.1"/>
    <property type="molecule type" value="Genomic_DNA"/>
</dbReference>
<evidence type="ECO:0000256" key="6">
    <source>
        <dbReference type="SAM" id="Phobius"/>
    </source>
</evidence>
<evidence type="ECO:0000259" key="7">
    <source>
        <dbReference type="Pfam" id="PF00909"/>
    </source>
</evidence>
<dbReference type="Gene3D" id="1.10.3430.10">
    <property type="entry name" value="Ammonium transporter AmtB like domains"/>
    <property type="match status" value="1"/>
</dbReference>
<dbReference type="InterPro" id="IPR024041">
    <property type="entry name" value="NH4_transpt_AmtB-like_dom"/>
</dbReference>
<dbReference type="GO" id="GO:0005886">
    <property type="term" value="C:plasma membrane"/>
    <property type="evidence" value="ECO:0007669"/>
    <property type="project" value="TreeGrafter"/>
</dbReference>
<sequence>MLNVRYDSCSRHSPTIPAALFGFFQMMFAAISPLLITGAFAERLKYKAFIIFIIGWELFIYYPVAHWIWGDGWLKIIFQVQDFAGGMVIHTTSGVSALICGKILGARKDFDKYNGEFPPSNLPL</sequence>
<evidence type="ECO:0000256" key="4">
    <source>
        <dbReference type="ARBA" id="ARBA00022989"/>
    </source>
</evidence>
<feature type="transmembrane region" description="Helical" evidence="6">
    <location>
        <begin position="20"/>
        <end position="41"/>
    </location>
</feature>
<evidence type="ECO:0000256" key="1">
    <source>
        <dbReference type="ARBA" id="ARBA00004141"/>
    </source>
</evidence>
<feature type="transmembrane region" description="Helical" evidence="6">
    <location>
        <begin position="48"/>
        <end position="69"/>
    </location>
</feature>
<keyword evidence="3 6" id="KW-0812">Transmembrane</keyword>
<comment type="similarity">
    <text evidence="2">Belongs to the ammonia transporter channel (TC 1.A.11.2) family.</text>
</comment>
<dbReference type="AlphaFoldDB" id="A0A815YW11"/>
<dbReference type="Proteomes" id="UP000663889">
    <property type="component" value="Unassembled WGS sequence"/>
</dbReference>
<dbReference type="InterPro" id="IPR001905">
    <property type="entry name" value="Ammonium_transpt"/>
</dbReference>
<reference evidence="8" key="1">
    <citation type="submission" date="2021-02" db="EMBL/GenBank/DDBJ databases">
        <authorList>
            <person name="Nowell W R."/>
        </authorList>
    </citation>
    <scope>NUCLEOTIDE SEQUENCE</scope>
</reference>
<dbReference type="SUPFAM" id="SSF111352">
    <property type="entry name" value="Ammonium transporter"/>
    <property type="match status" value="1"/>
</dbReference>
<protein>
    <recommendedName>
        <fullName evidence="7">Ammonium transporter AmtB-like domain-containing protein</fullName>
    </recommendedName>
</protein>
<gene>
    <name evidence="8" type="ORF">SEV965_LOCUS39729</name>
</gene>
<evidence type="ECO:0000256" key="5">
    <source>
        <dbReference type="ARBA" id="ARBA00023136"/>
    </source>
</evidence>
<name>A0A815YW11_9BILA</name>
<comment type="subcellular location">
    <subcellularLocation>
        <location evidence="1">Membrane</location>
        <topology evidence="1">Multi-pass membrane protein</topology>
    </subcellularLocation>
</comment>
<dbReference type="Pfam" id="PF00909">
    <property type="entry name" value="Ammonium_transp"/>
    <property type="match status" value="1"/>
</dbReference>
<organism evidence="8 9">
    <name type="scientific">Rotaria sordida</name>
    <dbReference type="NCBI Taxonomy" id="392033"/>
    <lineage>
        <taxon>Eukaryota</taxon>
        <taxon>Metazoa</taxon>
        <taxon>Spiralia</taxon>
        <taxon>Gnathifera</taxon>
        <taxon>Rotifera</taxon>
        <taxon>Eurotatoria</taxon>
        <taxon>Bdelloidea</taxon>
        <taxon>Philodinida</taxon>
        <taxon>Philodinidae</taxon>
        <taxon>Rotaria</taxon>
    </lineage>
</organism>
<dbReference type="GO" id="GO:0008519">
    <property type="term" value="F:ammonium channel activity"/>
    <property type="evidence" value="ECO:0007669"/>
    <property type="project" value="InterPro"/>
</dbReference>
<evidence type="ECO:0000313" key="8">
    <source>
        <dbReference type="EMBL" id="CAF1574967.1"/>
    </source>
</evidence>
<feature type="non-terminal residue" evidence="8">
    <location>
        <position position="1"/>
    </location>
</feature>
<evidence type="ECO:0000256" key="3">
    <source>
        <dbReference type="ARBA" id="ARBA00022692"/>
    </source>
</evidence>
<evidence type="ECO:0000256" key="2">
    <source>
        <dbReference type="ARBA" id="ARBA00005887"/>
    </source>
</evidence>
<accession>A0A815YW11</accession>
<dbReference type="InterPro" id="IPR029020">
    <property type="entry name" value="Ammonium/urea_transptr"/>
</dbReference>
<feature type="transmembrane region" description="Helical" evidence="6">
    <location>
        <begin position="84"/>
        <end position="104"/>
    </location>
</feature>
<feature type="domain" description="Ammonium transporter AmtB-like" evidence="7">
    <location>
        <begin position="8"/>
        <end position="123"/>
    </location>
</feature>
<comment type="caution">
    <text evidence="8">The sequence shown here is derived from an EMBL/GenBank/DDBJ whole genome shotgun (WGS) entry which is preliminary data.</text>
</comment>
<evidence type="ECO:0000313" key="9">
    <source>
        <dbReference type="Proteomes" id="UP000663889"/>
    </source>
</evidence>
<dbReference type="PANTHER" id="PTHR43029:SF21">
    <property type="entry name" value="AMMONIUM TRANSPORTER 1"/>
    <property type="match status" value="1"/>
</dbReference>
<keyword evidence="4 6" id="KW-1133">Transmembrane helix</keyword>
<proteinExistence type="inferred from homology"/>